<dbReference type="InterPro" id="IPR013103">
    <property type="entry name" value="RVT_2"/>
</dbReference>
<sequence>MVGLGTRWAGFRWVLGRDIDDLPRRSTRERHTSLHLKDFVDPSTFRALIVEQEEPCTFLEAINSIDAQHWKEAIEEEIVALHKNEAWNLVELPKSRKAIGCKWMYKIKRGTDGTIQRNRARLVAKGFAQKEGMDFFEKKRFICKLKKSLYGLKQASRQWYRKFDTFMLSRGFQRSKYDHCVYLKFFKDGTFVVLVLYVDDMLIVCKDKLKINELKDELSKAFEIKDLGPAPKAVKTPFASHFKLSSEQSPKTEEEKKLMNRVPYSSVVGSLMFAMVCTRPDIAYVVGVLSRFMANPGKVHWEAAKWVLRYLRGTSDYAIMYAKNSRPMQGYVDANFAGDLDKRRSTTGFVYEHGNGPISWMSKLQVTVALSTTEAEYMALTEATKEAVWLQGLMKELGMNFKPMCLLCDSMSAICLAKNPVYHKRTKHIDVQYHYIRDVIEDGKVRVLKVGTHENVADMLTKPVQVEKLNWSLTSLGFKLSGG</sequence>
<feature type="domain" description="Reverse transcriptase Ty1/copia-type" evidence="1">
    <location>
        <begin position="141"/>
        <end position="231"/>
    </location>
</feature>
<dbReference type="EMBL" id="LR862152">
    <property type="protein sequence ID" value="CAD1834520.1"/>
    <property type="molecule type" value="Genomic_DNA"/>
</dbReference>
<feature type="domain" description="Reverse transcriptase Ty1/copia-type" evidence="1">
    <location>
        <begin position="84"/>
        <end position="137"/>
    </location>
</feature>
<gene>
    <name evidence="2" type="ORF">CB5_LOCUS17731</name>
</gene>
<evidence type="ECO:0000259" key="1">
    <source>
        <dbReference type="Pfam" id="PF07727"/>
    </source>
</evidence>
<dbReference type="AlphaFoldDB" id="A0A6V7PUI6"/>
<reference evidence="2" key="1">
    <citation type="submission" date="2020-07" db="EMBL/GenBank/DDBJ databases">
        <authorList>
            <person name="Lin J."/>
        </authorList>
    </citation>
    <scope>NUCLEOTIDE SEQUENCE</scope>
</reference>
<dbReference type="CDD" id="cd09272">
    <property type="entry name" value="RNase_HI_RT_Ty1"/>
    <property type="match status" value="1"/>
</dbReference>
<organism evidence="2">
    <name type="scientific">Ananas comosus var. bracteatus</name>
    <name type="common">red pineapple</name>
    <dbReference type="NCBI Taxonomy" id="296719"/>
    <lineage>
        <taxon>Eukaryota</taxon>
        <taxon>Viridiplantae</taxon>
        <taxon>Streptophyta</taxon>
        <taxon>Embryophyta</taxon>
        <taxon>Tracheophyta</taxon>
        <taxon>Spermatophyta</taxon>
        <taxon>Magnoliopsida</taxon>
        <taxon>Liliopsida</taxon>
        <taxon>Poales</taxon>
        <taxon>Bromeliaceae</taxon>
        <taxon>Bromelioideae</taxon>
        <taxon>Ananas</taxon>
    </lineage>
</organism>
<dbReference type="PANTHER" id="PTHR11439">
    <property type="entry name" value="GAG-POL-RELATED RETROTRANSPOSON"/>
    <property type="match status" value="1"/>
</dbReference>
<proteinExistence type="predicted"/>
<dbReference type="InterPro" id="IPR043502">
    <property type="entry name" value="DNA/RNA_pol_sf"/>
</dbReference>
<accession>A0A6V7PUI6</accession>
<dbReference type="Pfam" id="PF07727">
    <property type="entry name" value="RVT_2"/>
    <property type="match status" value="2"/>
</dbReference>
<protein>
    <recommendedName>
        <fullName evidence="1">Reverse transcriptase Ty1/copia-type domain-containing protein</fullName>
    </recommendedName>
</protein>
<evidence type="ECO:0000313" key="2">
    <source>
        <dbReference type="EMBL" id="CAD1834520.1"/>
    </source>
</evidence>
<dbReference type="PANTHER" id="PTHR11439:SF491">
    <property type="entry name" value="INTEGRASE CATALYTIC DOMAIN-CONTAINING PROTEIN"/>
    <property type="match status" value="1"/>
</dbReference>
<name>A0A6V7PUI6_ANACO</name>
<dbReference type="SUPFAM" id="SSF56672">
    <property type="entry name" value="DNA/RNA polymerases"/>
    <property type="match status" value="1"/>
</dbReference>